<evidence type="ECO:0000313" key="2">
    <source>
        <dbReference type="Proteomes" id="UP001283361"/>
    </source>
</evidence>
<organism evidence="1 2">
    <name type="scientific">Elysia crispata</name>
    <name type="common">lettuce slug</name>
    <dbReference type="NCBI Taxonomy" id="231223"/>
    <lineage>
        <taxon>Eukaryota</taxon>
        <taxon>Metazoa</taxon>
        <taxon>Spiralia</taxon>
        <taxon>Lophotrochozoa</taxon>
        <taxon>Mollusca</taxon>
        <taxon>Gastropoda</taxon>
        <taxon>Heterobranchia</taxon>
        <taxon>Euthyneura</taxon>
        <taxon>Panpulmonata</taxon>
        <taxon>Sacoglossa</taxon>
        <taxon>Placobranchoidea</taxon>
        <taxon>Plakobranchidae</taxon>
        <taxon>Elysia</taxon>
    </lineage>
</organism>
<sequence length="81" mass="8926">MMMSTANDGSLVSKSLRNHMPDRKVPITELGSGSYGANVEAWAGMVRVRHSALMSGDHAVQPECLCHPNLYLPHVNHQRET</sequence>
<name>A0AAE1AF27_9GAST</name>
<keyword evidence="2" id="KW-1185">Reference proteome</keyword>
<accession>A0AAE1AF27</accession>
<dbReference type="EMBL" id="JAWDGP010001951">
    <property type="protein sequence ID" value="KAK3786639.1"/>
    <property type="molecule type" value="Genomic_DNA"/>
</dbReference>
<proteinExistence type="predicted"/>
<evidence type="ECO:0000313" key="1">
    <source>
        <dbReference type="EMBL" id="KAK3786639.1"/>
    </source>
</evidence>
<comment type="caution">
    <text evidence="1">The sequence shown here is derived from an EMBL/GenBank/DDBJ whole genome shotgun (WGS) entry which is preliminary data.</text>
</comment>
<dbReference type="AlphaFoldDB" id="A0AAE1AF27"/>
<protein>
    <submittedName>
        <fullName evidence="1">Uncharacterized protein</fullName>
    </submittedName>
</protein>
<dbReference type="Proteomes" id="UP001283361">
    <property type="component" value="Unassembled WGS sequence"/>
</dbReference>
<gene>
    <name evidence="1" type="ORF">RRG08_027596</name>
</gene>
<reference evidence="1" key="1">
    <citation type="journal article" date="2023" name="G3 (Bethesda)">
        <title>A reference genome for the long-term kleptoplast-retaining sea slug Elysia crispata morphotype clarki.</title>
        <authorList>
            <person name="Eastman K.E."/>
            <person name="Pendleton A.L."/>
            <person name="Shaikh M.A."/>
            <person name="Suttiyut T."/>
            <person name="Ogas R."/>
            <person name="Tomko P."/>
            <person name="Gavelis G."/>
            <person name="Widhalm J.R."/>
            <person name="Wisecaver J.H."/>
        </authorList>
    </citation>
    <scope>NUCLEOTIDE SEQUENCE</scope>
    <source>
        <strain evidence="1">ECLA1</strain>
    </source>
</reference>